<feature type="transmembrane region" description="Helical" evidence="2">
    <location>
        <begin position="148"/>
        <end position="169"/>
    </location>
</feature>
<comment type="caution">
    <text evidence="3">The sequence shown here is derived from an EMBL/GenBank/DDBJ whole genome shotgun (WGS) entry which is preliminary data.</text>
</comment>
<keyword evidence="2" id="KW-1133">Transmembrane helix</keyword>
<proteinExistence type="predicted"/>
<organism evidence="3 4">
    <name type="scientific">Actinomortierella ambigua</name>
    <dbReference type="NCBI Taxonomy" id="1343610"/>
    <lineage>
        <taxon>Eukaryota</taxon>
        <taxon>Fungi</taxon>
        <taxon>Fungi incertae sedis</taxon>
        <taxon>Mucoromycota</taxon>
        <taxon>Mortierellomycotina</taxon>
        <taxon>Mortierellomycetes</taxon>
        <taxon>Mortierellales</taxon>
        <taxon>Mortierellaceae</taxon>
        <taxon>Actinomortierella</taxon>
    </lineage>
</organism>
<dbReference type="Proteomes" id="UP000807716">
    <property type="component" value="Unassembled WGS sequence"/>
</dbReference>
<feature type="region of interest" description="Disordered" evidence="1">
    <location>
        <begin position="1"/>
        <end position="20"/>
    </location>
</feature>
<feature type="transmembrane region" description="Helical" evidence="2">
    <location>
        <begin position="43"/>
        <end position="63"/>
    </location>
</feature>
<feature type="non-terminal residue" evidence="3">
    <location>
        <position position="221"/>
    </location>
</feature>
<evidence type="ECO:0000313" key="3">
    <source>
        <dbReference type="EMBL" id="KAG0252161.1"/>
    </source>
</evidence>
<protein>
    <submittedName>
        <fullName evidence="3">Uncharacterized protein</fullName>
    </submittedName>
</protein>
<feature type="transmembrane region" description="Helical" evidence="2">
    <location>
        <begin position="175"/>
        <end position="194"/>
    </location>
</feature>
<gene>
    <name evidence="3" type="ORF">DFQ27_008235</name>
</gene>
<dbReference type="OrthoDB" id="10440418at2759"/>
<reference evidence="3" key="1">
    <citation type="journal article" date="2020" name="Fungal Divers.">
        <title>Resolving the Mortierellaceae phylogeny through synthesis of multi-gene phylogenetics and phylogenomics.</title>
        <authorList>
            <person name="Vandepol N."/>
            <person name="Liber J."/>
            <person name="Desiro A."/>
            <person name="Na H."/>
            <person name="Kennedy M."/>
            <person name="Barry K."/>
            <person name="Grigoriev I.V."/>
            <person name="Miller A.N."/>
            <person name="O'Donnell K."/>
            <person name="Stajich J.E."/>
            <person name="Bonito G."/>
        </authorList>
    </citation>
    <scope>NUCLEOTIDE SEQUENCE</scope>
    <source>
        <strain evidence="3">BC1065</strain>
    </source>
</reference>
<evidence type="ECO:0000313" key="4">
    <source>
        <dbReference type="Proteomes" id="UP000807716"/>
    </source>
</evidence>
<keyword evidence="2" id="KW-0812">Transmembrane</keyword>
<evidence type="ECO:0000256" key="2">
    <source>
        <dbReference type="SAM" id="Phobius"/>
    </source>
</evidence>
<name>A0A9P6PUA2_9FUNG</name>
<accession>A0A9P6PUA2</accession>
<keyword evidence="4" id="KW-1185">Reference proteome</keyword>
<evidence type="ECO:0000256" key="1">
    <source>
        <dbReference type="SAM" id="MobiDB-lite"/>
    </source>
</evidence>
<feature type="transmembrane region" description="Helical" evidence="2">
    <location>
        <begin position="118"/>
        <end position="141"/>
    </location>
</feature>
<feature type="compositionally biased region" description="Basic and acidic residues" evidence="1">
    <location>
        <begin position="1"/>
        <end position="11"/>
    </location>
</feature>
<sequence>MTNPEDRRDESQPLLASTSSSASAAAAAANKRRTVQSAKHHDLWATILFFVNLIIFGTVYYHVYRLAYGNYDGTVRVKSEWFGGDNDVASMALESMGRGQRLFAFVRAVRNGWLDDNAFGILVATTTLVAALATAGVIALLKIRPAIFIKVSAVLAVVMALVGGVAGFIVPPRQYVWSTISILLAGVVIFKNKYIRSKVPLTRWLIVETITNTRRYWGVIP</sequence>
<dbReference type="EMBL" id="JAAAJB010000685">
    <property type="protein sequence ID" value="KAG0252161.1"/>
    <property type="molecule type" value="Genomic_DNA"/>
</dbReference>
<dbReference type="AlphaFoldDB" id="A0A9P6PUA2"/>
<keyword evidence="2" id="KW-0472">Membrane</keyword>